<comment type="caution">
    <text evidence="2">The sequence shown here is derived from an EMBL/GenBank/DDBJ whole genome shotgun (WGS) entry which is preliminary data.</text>
</comment>
<dbReference type="RefSeq" id="WP_189676563.1">
    <property type="nucleotide sequence ID" value="NZ_BNAQ01000003.1"/>
</dbReference>
<keyword evidence="1" id="KW-0732">Signal</keyword>
<evidence type="ECO:0008006" key="4">
    <source>
        <dbReference type="Google" id="ProtNLM"/>
    </source>
</evidence>
<keyword evidence="3" id="KW-1185">Reference proteome</keyword>
<feature type="signal peptide" evidence="1">
    <location>
        <begin position="1"/>
        <end position="19"/>
    </location>
</feature>
<evidence type="ECO:0000256" key="1">
    <source>
        <dbReference type="SAM" id="SignalP"/>
    </source>
</evidence>
<reference evidence="3" key="1">
    <citation type="journal article" date="2019" name="Int. J. Syst. Evol. Microbiol.">
        <title>The Global Catalogue of Microorganisms (GCM) 10K type strain sequencing project: providing services to taxonomists for standard genome sequencing and annotation.</title>
        <authorList>
            <consortium name="The Broad Institute Genomics Platform"/>
            <consortium name="The Broad Institute Genome Sequencing Center for Infectious Disease"/>
            <person name="Wu L."/>
            <person name="Ma J."/>
        </authorList>
    </citation>
    <scope>NUCLEOTIDE SEQUENCE [LARGE SCALE GENOMIC DNA]</scope>
    <source>
        <strain evidence="3">CGMCC 1.8957</strain>
    </source>
</reference>
<gene>
    <name evidence="2" type="ORF">GCM10008023_25540</name>
</gene>
<dbReference type="EMBL" id="BNAQ01000003">
    <property type="protein sequence ID" value="GHH18990.1"/>
    <property type="molecule type" value="Genomic_DNA"/>
</dbReference>
<evidence type="ECO:0000313" key="3">
    <source>
        <dbReference type="Proteomes" id="UP000652430"/>
    </source>
</evidence>
<protein>
    <recommendedName>
        <fullName evidence="4">DUF4412 domain-containing protein</fullName>
    </recommendedName>
</protein>
<name>A0ABQ3LKF3_9SPHN</name>
<sequence length="233" mass="24643">MLRQLFCVMTLSLSVPAWADTTAVYRASGAPFEMQVEVAANGNVRGKVMGQAAYFLTLSGEGYLVLETPTGPAVDRLGDVAAIMAETLDAMFTAHPELKNAMAQQPSILVQEHGTAVVGGRTGKAYFFVGQDQKRSPRAVAVVSDDPALAELGKAMAAQFDMSIKLNPMMGKSAFATQMSRILHGGTALTFGGGDLVSVRGATIDPARFVLPAKPETLDQARDRFKANGGHLP</sequence>
<evidence type="ECO:0000313" key="2">
    <source>
        <dbReference type="EMBL" id="GHH18990.1"/>
    </source>
</evidence>
<dbReference type="Proteomes" id="UP000652430">
    <property type="component" value="Unassembled WGS sequence"/>
</dbReference>
<feature type="chain" id="PRO_5047282069" description="DUF4412 domain-containing protein" evidence="1">
    <location>
        <begin position="20"/>
        <end position="233"/>
    </location>
</feature>
<proteinExistence type="predicted"/>
<organism evidence="2 3">
    <name type="scientific">Sphingomonas glacialis</name>
    <dbReference type="NCBI Taxonomy" id="658225"/>
    <lineage>
        <taxon>Bacteria</taxon>
        <taxon>Pseudomonadati</taxon>
        <taxon>Pseudomonadota</taxon>
        <taxon>Alphaproteobacteria</taxon>
        <taxon>Sphingomonadales</taxon>
        <taxon>Sphingomonadaceae</taxon>
        <taxon>Sphingomonas</taxon>
    </lineage>
</organism>
<accession>A0ABQ3LKF3</accession>